<feature type="transmembrane region" description="Helical" evidence="1">
    <location>
        <begin position="109"/>
        <end position="130"/>
    </location>
</feature>
<keyword evidence="1" id="KW-0812">Transmembrane</keyword>
<feature type="transmembrane region" description="Helical" evidence="1">
    <location>
        <begin position="150"/>
        <end position="170"/>
    </location>
</feature>
<reference evidence="2 3" key="2">
    <citation type="submission" date="2015-01" db="EMBL/GenBank/DDBJ databases">
        <authorList>
            <consortium name="NBRP consortium"/>
            <person name="Sawabe T."/>
            <person name="Meirelles P."/>
            <person name="Feng G."/>
            <person name="Sayaka M."/>
            <person name="Hattori M."/>
            <person name="Ohkuma M."/>
        </authorList>
    </citation>
    <scope>NUCLEOTIDE SEQUENCE [LARGE SCALE GENOMIC DNA]</scope>
    <source>
        <strain evidence="3">JCM 19241</strain>
    </source>
</reference>
<feature type="transmembrane region" description="Helical" evidence="1">
    <location>
        <begin position="20"/>
        <end position="43"/>
    </location>
</feature>
<keyword evidence="1" id="KW-1133">Transmembrane helix</keyword>
<evidence type="ECO:0000313" key="2">
    <source>
        <dbReference type="EMBL" id="GAM73806.1"/>
    </source>
</evidence>
<organism evidence="2 3">
    <name type="scientific">Vibrio ishigakensis</name>
    <dbReference type="NCBI Taxonomy" id="1481914"/>
    <lineage>
        <taxon>Bacteria</taxon>
        <taxon>Pseudomonadati</taxon>
        <taxon>Pseudomonadota</taxon>
        <taxon>Gammaproteobacteria</taxon>
        <taxon>Vibrionales</taxon>
        <taxon>Vibrionaceae</taxon>
        <taxon>Vibrio</taxon>
    </lineage>
</organism>
<evidence type="ECO:0000313" key="3">
    <source>
        <dbReference type="Proteomes" id="UP000031666"/>
    </source>
</evidence>
<dbReference type="AlphaFoldDB" id="A0A0B8Q5J6"/>
<keyword evidence="1" id="KW-0472">Membrane</keyword>
<dbReference type="EMBL" id="BBSC01000002">
    <property type="protein sequence ID" value="GAM73806.1"/>
    <property type="molecule type" value="Genomic_DNA"/>
</dbReference>
<sequence>MTQKVYGSDLSFKTSVKTLISYSILTRVVALLSNFVLAYYLGLSEYGKIVIYQAVWGIVSSLGHGGFYKLLFVSKAMAYSQLRAMNIVSLTLTIISILAWNYYDASFNLVASALFLISSVFYFRALPLFVEMERRSEFALSSKIRLSNQIIFSFLLLITSVSGVTLIYSFCSSLFISQLITYYHMRYKTHIGKFFNLSLDYKTKLDKGDIKDAAYNFFLV</sequence>
<feature type="transmembrane region" description="Helical" evidence="1">
    <location>
        <begin position="84"/>
        <end position="103"/>
    </location>
</feature>
<proteinExistence type="predicted"/>
<dbReference type="Proteomes" id="UP000031666">
    <property type="component" value="Unassembled WGS sequence"/>
</dbReference>
<dbReference type="STRING" id="1481914.JCM19241_5002"/>
<evidence type="ECO:0008006" key="4">
    <source>
        <dbReference type="Google" id="ProtNLM"/>
    </source>
</evidence>
<comment type="caution">
    <text evidence="2">The sequence shown here is derived from an EMBL/GenBank/DDBJ whole genome shotgun (WGS) entry which is preliminary data.</text>
</comment>
<accession>A0A0B8Q5J6</accession>
<reference evidence="2 3" key="1">
    <citation type="submission" date="2015-01" db="EMBL/GenBank/DDBJ databases">
        <title>Vibrio sp. C94 JCM 19241 whole genome shotgun sequence.</title>
        <authorList>
            <person name="Sawabe T."/>
            <person name="Meirelles P."/>
            <person name="Feng G."/>
            <person name="Sayaka M."/>
            <person name="Hattori M."/>
            <person name="Ohkuma M."/>
        </authorList>
    </citation>
    <scope>NUCLEOTIDE SEQUENCE [LARGE SCALE GENOMIC DNA]</scope>
    <source>
        <strain evidence="3">JCM 19241</strain>
    </source>
</reference>
<evidence type="ECO:0000256" key="1">
    <source>
        <dbReference type="SAM" id="Phobius"/>
    </source>
</evidence>
<gene>
    <name evidence="2" type="ORF">JCM19241_5002</name>
</gene>
<name>A0A0B8Q5J6_9VIBR</name>
<feature type="transmembrane region" description="Helical" evidence="1">
    <location>
        <begin position="49"/>
        <end position="72"/>
    </location>
</feature>
<protein>
    <recommendedName>
        <fullName evidence="4">Polysaccharide biosynthesis protein</fullName>
    </recommendedName>
</protein>